<dbReference type="PANTHER" id="PTHR30290:SF38">
    <property type="entry name" value="D,D-DIPEPTIDE-BINDING PERIPLASMIC PROTEIN DDPA-RELATED"/>
    <property type="match status" value="1"/>
</dbReference>
<dbReference type="GO" id="GO:0030288">
    <property type="term" value="C:outer membrane-bounded periplasmic space"/>
    <property type="evidence" value="ECO:0007669"/>
    <property type="project" value="TreeGrafter"/>
</dbReference>
<evidence type="ECO:0000256" key="1">
    <source>
        <dbReference type="ARBA" id="ARBA00005695"/>
    </source>
</evidence>
<comment type="similarity">
    <text evidence="1">Belongs to the bacterial solute-binding protein 5 family.</text>
</comment>
<dbReference type="GO" id="GO:1904680">
    <property type="term" value="F:peptide transmembrane transporter activity"/>
    <property type="evidence" value="ECO:0007669"/>
    <property type="project" value="TreeGrafter"/>
</dbReference>
<evidence type="ECO:0000313" key="6">
    <source>
        <dbReference type="Proteomes" id="UP000244948"/>
    </source>
</evidence>
<protein>
    <submittedName>
        <fullName evidence="5">ABC transporter substrate-binding protein</fullName>
    </submittedName>
</protein>
<dbReference type="PIRSF" id="PIRSF002741">
    <property type="entry name" value="MppA"/>
    <property type="match status" value="1"/>
</dbReference>
<dbReference type="RefSeq" id="WP_109236837.1">
    <property type="nucleotide sequence ID" value="NZ_BMXZ01000006.1"/>
</dbReference>
<dbReference type="InterPro" id="IPR000914">
    <property type="entry name" value="SBP_5_dom"/>
</dbReference>
<dbReference type="FunFam" id="3.10.105.10:FF:000002">
    <property type="entry name" value="Dipeptide ABC transporter, substrate-binding protein"/>
    <property type="match status" value="1"/>
</dbReference>
<dbReference type="Gene3D" id="3.40.190.10">
    <property type="entry name" value="Periplasmic binding protein-like II"/>
    <property type="match status" value="1"/>
</dbReference>
<gene>
    <name evidence="5" type="ORF">DC082_09880</name>
</gene>
<proteinExistence type="inferred from homology"/>
<feature type="chain" id="PRO_5015618811" evidence="3">
    <location>
        <begin position="22"/>
        <end position="542"/>
    </location>
</feature>
<dbReference type="Gene3D" id="3.90.76.10">
    <property type="entry name" value="Dipeptide-binding Protein, Domain 1"/>
    <property type="match status" value="1"/>
</dbReference>
<keyword evidence="6" id="KW-1185">Reference proteome</keyword>
<dbReference type="Pfam" id="PF00496">
    <property type="entry name" value="SBP_bac_5"/>
    <property type="match status" value="1"/>
</dbReference>
<dbReference type="FunFam" id="3.40.190.10:FF:000036">
    <property type="entry name" value="Dipeptide ABC transporter, substrate-binding protein"/>
    <property type="match status" value="1"/>
</dbReference>
<dbReference type="Proteomes" id="UP000244948">
    <property type="component" value="Unassembled WGS sequence"/>
</dbReference>
<reference evidence="5 6" key="1">
    <citation type="journal article" date="2018" name="Genome Announc.">
        <title>Ignatzschineria cameli sp. nov., isolated from necrotic foot tissue of dromedaries (Camelus dromedarius) and associated maggots (Wohlfahrtia species) in Dubai.</title>
        <authorList>
            <person name="Tsang C.C."/>
            <person name="Tang J.Y."/>
            <person name="Fong J.Y."/>
            <person name="Kinne J."/>
            <person name="Lee H.H."/>
            <person name="Joseph M."/>
            <person name="Jose S."/>
            <person name="Schuster R.K."/>
            <person name="Tang Y."/>
            <person name="Sivakumar S."/>
            <person name="Chen J.H."/>
            <person name="Teng J.L."/>
            <person name="Lau S.K."/>
            <person name="Wernery U."/>
            <person name="Woo P.C."/>
        </authorList>
    </citation>
    <scope>NUCLEOTIDE SEQUENCE [LARGE SCALE GENOMIC DNA]</scope>
    <source>
        <strain evidence="5 6">KCTC 22643</strain>
    </source>
</reference>
<dbReference type="InterPro" id="IPR030678">
    <property type="entry name" value="Peptide/Ni-bd"/>
</dbReference>
<dbReference type="SUPFAM" id="SSF53850">
    <property type="entry name" value="Periplasmic binding protein-like II"/>
    <property type="match status" value="1"/>
</dbReference>
<dbReference type="InterPro" id="IPR023765">
    <property type="entry name" value="SBP_5_CS"/>
</dbReference>
<dbReference type="EMBL" id="QEWR01000008">
    <property type="protein sequence ID" value="PWD82235.1"/>
    <property type="molecule type" value="Genomic_DNA"/>
</dbReference>
<comment type="caution">
    <text evidence="5">The sequence shown here is derived from an EMBL/GenBank/DDBJ whole genome shotgun (WGS) entry which is preliminary data.</text>
</comment>
<evidence type="ECO:0000259" key="4">
    <source>
        <dbReference type="Pfam" id="PF00496"/>
    </source>
</evidence>
<dbReference type="AlphaFoldDB" id="A0A2U2AHU8"/>
<feature type="domain" description="Solute-binding protein family 5" evidence="4">
    <location>
        <begin position="79"/>
        <end position="457"/>
    </location>
</feature>
<dbReference type="Gene3D" id="3.10.105.10">
    <property type="entry name" value="Dipeptide-binding Protein, Domain 3"/>
    <property type="match status" value="1"/>
</dbReference>
<accession>A0A2U2AHU8</accession>
<dbReference type="PROSITE" id="PS01040">
    <property type="entry name" value="SBP_BACTERIAL_5"/>
    <property type="match status" value="1"/>
</dbReference>
<sequence length="542" mass="60716">MRKKYLLTRLSLGVKSAIATAAVSSALLLGAAQASTLVYCSEASPETFNPQLASSGTTFDASGIPLYNRLTEFTLGTTELEPGLAESWEVSEDGKEYTFHLRKGVKFHSNKAFKPTRDFNADDVIFTFERQMNPDHPYHNISSRQFEYFESMGFPELIESVEKIDDHTVKITLTSPESPFLANLAMAFASILSAEYGEVLLEKGKPEEIDLKPIGTGPFQLRAYEQDSRILFTKFKDYFGEPAKLDRLIFSITPDASVRFAKLQKGECHVMPYPNLADLEKMRANPDIDVKELTGLNIGYLAFNMEKPPLDKLEVRKALSMAVNKADIIDAIFQGNGEAAKNFIPPTMWGYNDEIVDYEYDPEAAKALLAEAGVPEGFEVSLWAMPVQRPYNPNARRMAEMVQSDWEKIGVKANIVTYEWGEYLTRLRNGEHDTALMGWTGDNGDPDNFFAVLLSCVAAEAGSNYSNWCNSEFDGILAEAKAATDHDQRVALYKKAQEIQHREQPVLNIAHSTVYMPVRKEVVNYVIDPLGTHNFNQVDIED</sequence>
<name>A0A2U2AHU8_9GAMM</name>
<dbReference type="GO" id="GO:0043190">
    <property type="term" value="C:ATP-binding cassette (ABC) transporter complex"/>
    <property type="evidence" value="ECO:0007669"/>
    <property type="project" value="InterPro"/>
</dbReference>
<organism evidence="5 6">
    <name type="scientific">Ignatzschineria indica</name>
    <dbReference type="NCBI Taxonomy" id="472583"/>
    <lineage>
        <taxon>Bacteria</taxon>
        <taxon>Pseudomonadati</taxon>
        <taxon>Pseudomonadota</taxon>
        <taxon>Gammaproteobacteria</taxon>
        <taxon>Cardiobacteriales</taxon>
        <taxon>Ignatzschineriaceae</taxon>
        <taxon>Ignatzschineria</taxon>
    </lineage>
</organism>
<dbReference type="CDD" id="cd08493">
    <property type="entry name" value="PBP2_DppA_like"/>
    <property type="match status" value="1"/>
</dbReference>
<evidence type="ECO:0000256" key="3">
    <source>
        <dbReference type="SAM" id="SignalP"/>
    </source>
</evidence>
<evidence type="ECO:0000256" key="2">
    <source>
        <dbReference type="ARBA" id="ARBA00022729"/>
    </source>
</evidence>
<dbReference type="FunFam" id="3.90.76.10:FF:000002">
    <property type="entry name" value="Dipeptide ABC transporter, substrate-binding protein"/>
    <property type="match status" value="1"/>
</dbReference>
<dbReference type="GO" id="GO:0042938">
    <property type="term" value="P:dipeptide transport"/>
    <property type="evidence" value="ECO:0007669"/>
    <property type="project" value="TreeGrafter"/>
</dbReference>
<dbReference type="InterPro" id="IPR039424">
    <property type="entry name" value="SBP_5"/>
</dbReference>
<evidence type="ECO:0000313" key="5">
    <source>
        <dbReference type="EMBL" id="PWD82235.1"/>
    </source>
</evidence>
<feature type="signal peptide" evidence="3">
    <location>
        <begin position="1"/>
        <end position="21"/>
    </location>
</feature>
<dbReference type="PANTHER" id="PTHR30290">
    <property type="entry name" value="PERIPLASMIC BINDING COMPONENT OF ABC TRANSPORTER"/>
    <property type="match status" value="1"/>
</dbReference>
<keyword evidence="2 3" id="KW-0732">Signal</keyword>